<sequence length="166" mass="17877">MKLYLDLDMEKCSACGACAVACMDQNDIDPDRELPFRNVFCVDRRDSAGVESVCASLSCMHCADAPCVPACPSACLAKDAETGFTLYDNQNCIGCHSCAMACPFGVPSFNSQGKMEKCDGCSVRLAHGMEPACVRVCPTGALRVYTEEAYRAVHGSRSILRVLQLL</sequence>
<dbReference type="AlphaFoldDB" id="A0A8J6JGJ9"/>
<evidence type="ECO:0000313" key="6">
    <source>
        <dbReference type="EMBL" id="MBC5735698.1"/>
    </source>
</evidence>
<dbReference type="PROSITE" id="PS51379">
    <property type="entry name" value="4FE4S_FER_2"/>
    <property type="match status" value="3"/>
</dbReference>
<dbReference type="PROSITE" id="PS00198">
    <property type="entry name" value="4FE4S_FER_1"/>
    <property type="match status" value="1"/>
</dbReference>
<dbReference type="InterPro" id="IPR017900">
    <property type="entry name" value="4Fe4S_Fe_S_CS"/>
</dbReference>
<dbReference type="InterPro" id="IPR050954">
    <property type="entry name" value="ET_IronSulfur_Cluster-Binding"/>
</dbReference>
<comment type="caution">
    <text evidence="6">The sequence shown here is derived from an EMBL/GenBank/DDBJ whole genome shotgun (WGS) entry which is preliminary data.</text>
</comment>
<dbReference type="GO" id="GO:0046872">
    <property type="term" value="F:metal ion binding"/>
    <property type="evidence" value="ECO:0007669"/>
    <property type="project" value="UniProtKB-KW"/>
</dbReference>
<accession>A0A8J6JGJ9</accession>
<feature type="domain" description="4Fe-4S ferredoxin-type" evidence="5">
    <location>
        <begin position="3"/>
        <end position="33"/>
    </location>
</feature>
<evidence type="ECO:0000313" key="7">
    <source>
        <dbReference type="Proteomes" id="UP000607645"/>
    </source>
</evidence>
<evidence type="ECO:0000256" key="3">
    <source>
        <dbReference type="ARBA" id="ARBA00023004"/>
    </source>
</evidence>
<dbReference type="PANTHER" id="PTHR43177:SF3">
    <property type="entry name" value="PROTEIN NRFC HOMOLOG"/>
    <property type="match status" value="1"/>
</dbReference>
<dbReference type="Pfam" id="PF13247">
    <property type="entry name" value="Fer4_11"/>
    <property type="match status" value="1"/>
</dbReference>
<dbReference type="RefSeq" id="WP_155144954.1">
    <property type="nucleotide sequence ID" value="NZ_JACOPQ010000001.1"/>
</dbReference>
<name>A0A8J6JGJ9_9FIRM</name>
<keyword evidence="4" id="KW-0411">Iron-sulfur</keyword>
<evidence type="ECO:0000259" key="5">
    <source>
        <dbReference type="PROSITE" id="PS51379"/>
    </source>
</evidence>
<evidence type="ECO:0000256" key="2">
    <source>
        <dbReference type="ARBA" id="ARBA00022723"/>
    </source>
</evidence>
<dbReference type="Gene3D" id="3.30.70.20">
    <property type="match status" value="2"/>
</dbReference>
<organism evidence="6 7">
    <name type="scientific">Lawsonibacter faecis</name>
    <dbReference type="NCBI Taxonomy" id="2763052"/>
    <lineage>
        <taxon>Bacteria</taxon>
        <taxon>Bacillati</taxon>
        <taxon>Bacillota</taxon>
        <taxon>Clostridia</taxon>
        <taxon>Eubacteriales</taxon>
        <taxon>Oscillospiraceae</taxon>
        <taxon>Lawsonibacter</taxon>
    </lineage>
</organism>
<gene>
    <name evidence="6" type="ORF">H8S62_01565</name>
</gene>
<evidence type="ECO:0000256" key="1">
    <source>
        <dbReference type="ARBA" id="ARBA00022485"/>
    </source>
</evidence>
<feature type="domain" description="4Fe-4S ferredoxin-type" evidence="5">
    <location>
        <begin position="83"/>
        <end position="112"/>
    </location>
</feature>
<dbReference type="EMBL" id="JACOPQ010000001">
    <property type="protein sequence ID" value="MBC5735698.1"/>
    <property type="molecule type" value="Genomic_DNA"/>
</dbReference>
<keyword evidence="7" id="KW-1185">Reference proteome</keyword>
<keyword evidence="2" id="KW-0479">Metal-binding</keyword>
<dbReference type="SUPFAM" id="SSF54862">
    <property type="entry name" value="4Fe-4S ferredoxins"/>
    <property type="match status" value="1"/>
</dbReference>
<dbReference type="GO" id="GO:0051539">
    <property type="term" value="F:4 iron, 4 sulfur cluster binding"/>
    <property type="evidence" value="ECO:0007669"/>
    <property type="project" value="UniProtKB-KW"/>
</dbReference>
<keyword evidence="1" id="KW-0004">4Fe-4S</keyword>
<evidence type="ECO:0000256" key="4">
    <source>
        <dbReference type="ARBA" id="ARBA00023014"/>
    </source>
</evidence>
<dbReference type="PANTHER" id="PTHR43177">
    <property type="entry name" value="PROTEIN NRFC"/>
    <property type="match status" value="1"/>
</dbReference>
<dbReference type="Proteomes" id="UP000607645">
    <property type="component" value="Unassembled WGS sequence"/>
</dbReference>
<reference evidence="6" key="1">
    <citation type="submission" date="2020-08" db="EMBL/GenBank/DDBJ databases">
        <title>Genome public.</title>
        <authorList>
            <person name="Liu C."/>
            <person name="Sun Q."/>
        </authorList>
    </citation>
    <scope>NUCLEOTIDE SEQUENCE</scope>
    <source>
        <strain evidence="6">NSJ-52</strain>
    </source>
</reference>
<feature type="domain" description="4Fe-4S ferredoxin-type" evidence="5">
    <location>
        <begin position="49"/>
        <end position="81"/>
    </location>
</feature>
<protein>
    <submittedName>
        <fullName evidence="6">4Fe-4S binding protein</fullName>
    </submittedName>
</protein>
<proteinExistence type="predicted"/>
<keyword evidence="3" id="KW-0408">Iron</keyword>
<dbReference type="InterPro" id="IPR017896">
    <property type="entry name" value="4Fe4S_Fe-S-bd"/>
</dbReference>